<organism evidence="1 2">
    <name type="scientific">Mycena chlorophos</name>
    <name type="common">Agaric fungus</name>
    <name type="synonym">Agaricus chlorophos</name>
    <dbReference type="NCBI Taxonomy" id="658473"/>
    <lineage>
        <taxon>Eukaryota</taxon>
        <taxon>Fungi</taxon>
        <taxon>Dikarya</taxon>
        <taxon>Basidiomycota</taxon>
        <taxon>Agaricomycotina</taxon>
        <taxon>Agaricomycetes</taxon>
        <taxon>Agaricomycetidae</taxon>
        <taxon>Agaricales</taxon>
        <taxon>Marasmiineae</taxon>
        <taxon>Mycenaceae</taxon>
        <taxon>Mycena</taxon>
    </lineage>
</organism>
<reference evidence="1" key="1">
    <citation type="submission" date="2014-09" db="EMBL/GenBank/DDBJ databases">
        <title>Genome sequence of the luminous mushroom Mycena chlorophos for searching fungal bioluminescence genes.</title>
        <authorList>
            <person name="Tanaka Y."/>
            <person name="Kasuga D."/>
            <person name="Oba Y."/>
            <person name="Hase S."/>
            <person name="Sato K."/>
            <person name="Oba Y."/>
            <person name="Sakakibara Y."/>
        </authorList>
    </citation>
    <scope>NUCLEOTIDE SEQUENCE</scope>
</reference>
<sequence length="292" mass="32887">MARLPPELEHEIFRTTAVLHRRHIPTLLLVARRVHSWSAFPASASTNTPLIIARIEPLLYQSIYLGNARQFTAIQTLIPLRPPAFWAAAVRHVHIAFSRGGFYNPTEDNQILSLCTGVERLALSSARANPGIFPILATLSIKRFGGRITHLFQAPSPPLAMDGRHSAFRALTHLEPFDAIDKRMITFLCALPELTHLATGTWLQQPEMQQLFEGCEKLRVFVYLGRFSAGGSGFIGNYADIHDRVFDPRFVICGYESWDEAAWPDGRESYWTKAERLLARKARGEAKGLWAK</sequence>
<protein>
    <recommendedName>
        <fullName evidence="3">F-box domain-containing protein</fullName>
    </recommendedName>
</protein>
<keyword evidence="2" id="KW-1185">Reference proteome</keyword>
<proteinExistence type="predicted"/>
<dbReference type="EMBL" id="DF838687">
    <property type="protein sequence ID" value="GAT43191.1"/>
    <property type="molecule type" value="Genomic_DNA"/>
</dbReference>
<gene>
    <name evidence="1" type="ORF">MCHLO_00881</name>
</gene>
<evidence type="ECO:0008006" key="3">
    <source>
        <dbReference type="Google" id="ProtNLM"/>
    </source>
</evidence>
<name>A0ABQ0KW60_MYCCL</name>
<dbReference type="Proteomes" id="UP000815677">
    <property type="component" value="Unassembled WGS sequence"/>
</dbReference>
<evidence type="ECO:0000313" key="1">
    <source>
        <dbReference type="EMBL" id="GAT43191.1"/>
    </source>
</evidence>
<accession>A0ABQ0KW60</accession>
<evidence type="ECO:0000313" key="2">
    <source>
        <dbReference type="Proteomes" id="UP000815677"/>
    </source>
</evidence>